<organism evidence="1 2">
    <name type="scientific">Pedobacter africanus</name>
    <dbReference type="NCBI Taxonomy" id="151894"/>
    <lineage>
        <taxon>Bacteria</taxon>
        <taxon>Pseudomonadati</taxon>
        <taxon>Bacteroidota</taxon>
        <taxon>Sphingobacteriia</taxon>
        <taxon>Sphingobacteriales</taxon>
        <taxon>Sphingobacteriaceae</taxon>
        <taxon>Pedobacter</taxon>
    </lineage>
</organism>
<reference evidence="2" key="1">
    <citation type="submission" date="2017-04" db="EMBL/GenBank/DDBJ databases">
        <authorList>
            <person name="Varghese N."/>
            <person name="Submissions S."/>
        </authorList>
    </citation>
    <scope>NUCLEOTIDE SEQUENCE [LARGE SCALE GENOMIC DNA]</scope>
    <source>
        <strain evidence="2">DSM 12126</strain>
    </source>
</reference>
<evidence type="ECO:0008006" key="3">
    <source>
        <dbReference type="Google" id="ProtNLM"/>
    </source>
</evidence>
<keyword evidence="2" id="KW-1185">Reference proteome</keyword>
<sequence>MVAGLVFFGKQNSANNVVQVVAFQTGFNRIIMAVKTDFIEIFQTIRAVLQPYATLGFSNRINSEVTYDLWSDKNVEIEGQKRNEIYFAGLMIKKSHVGFYYMPVYAEPEMKKIFDPSLLKLLKGKSCFHLKKLDDELLGHIESALAEGYRLYKEKGWV</sequence>
<evidence type="ECO:0000313" key="1">
    <source>
        <dbReference type="EMBL" id="SMC96385.1"/>
    </source>
</evidence>
<dbReference type="STRING" id="151894.SAMN04488524_3766"/>
<proteinExistence type="predicted"/>
<gene>
    <name evidence="1" type="ORF">SAMN04488524_3766</name>
</gene>
<protein>
    <recommendedName>
        <fullName evidence="3">YdhG-like domain-containing protein</fullName>
    </recommendedName>
</protein>
<dbReference type="Proteomes" id="UP000192756">
    <property type="component" value="Unassembled WGS sequence"/>
</dbReference>
<name>A0A1W2DG09_9SPHI</name>
<dbReference type="AlphaFoldDB" id="A0A1W2DG09"/>
<dbReference type="EMBL" id="FWXT01000003">
    <property type="protein sequence ID" value="SMC96385.1"/>
    <property type="molecule type" value="Genomic_DNA"/>
</dbReference>
<evidence type="ECO:0000313" key="2">
    <source>
        <dbReference type="Proteomes" id="UP000192756"/>
    </source>
</evidence>
<accession>A0A1W2DG09</accession>